<dbReference type="EMBL" id="DS027051">
    <property type="protein sequence ID" value="EAW11965.1"/>
    <property type="molecule type" value="Genomic_DNA"/>
</dbReference>
<reference evidence="1 2" key="1">
    <citation type="journal article" date="2008" name="PLoS Genet.">
        <title>Genomic islands in the pathogenic filamentous fungus Aspergillus fumigatus.</title>
        <authorList>
            <person name="Fedorova N.D."/>
            <person name="Khaldi N."/>
            <person name="Joardar V.S."/>
            <person name="Maiti R."/>
            <person name="Amedeo P."/>
            <person name="Anderson M.J."/>
            <person name="Crabtree J."/>
            <person name="Silva J.C."/>
            <person name="Badger J.H."/>
            <person name="Albarraq A."/>
            <person name="Angiuoli S."/>
            <person name="Bussey H."/>
            <person name="Bowyer P."/>
            <person name="Cotty P.J."/>
            <person name="Dyer P.S."/>
            <person name="Egan A."/>
            <person name="Galens K."/>
            <person name="Fraser-Liggett C.M."/>
            <person name="Haas B.J."/>
            <person name="Inman J.M."/>
            <person name="Kent R."/>
            <person name="Lemieux S."/>
            <person name="Malavazi I."/>
            <person name="Orvis J."/>
            <person name="Roemer T."/>
            <person name="Ronning C.M."/>
            <person name="Sundaram J.P."/>
            <person name="Sutton G."/>
            <person name="Turner G."/>
            <person name="Venter J.C."/>
            <person name="White O.R."/>
            <person name="Whitty B.R."/>
            <person name="Youngman P."/>
            <person name="Wolfe K.H."/>
            <person name="Goldman G.H."/>
            <person name="Wortman J.R."/>
            <person name="Jiang B."/>
            <person name="Denning D.W."/>
            <person name="Nierman W.C."/>
        </authorList>
    </citation>
    <scope>NUCLEOTIDE SEQUENCE [LARGE SCALE GENOMIC DNA]</scope>
    <source>
        <strain evidence="2">ATCC 1007 / CBS 513.65 / DSM 816 / NCTC 3887 / NRRL 1</strain>
    </source>
</reference>
<dbReference type="VEuPathDB" id="FungiDB:ACLA_007240"/>
<evidence type="ECO:0000313" key="1">
    <source>
        <dbReference type="EMBL" id="EAW11965.1"/>
    </source>
</evidence>
<evidence type="ECO:0000313" key="2">
    <source>
        <dbReference type="Proteomes" id="UP000006701"/>
    </source>
</evidence>
<dbReference type="Proteomes" id="UP000006701">
    <property type="component" value="Unassembled WGS sequence"/>
</dbReference>
<dbReference type="RefSeq" id="XP_001273391.1">
    <property type="nucleotide sequence ID" value="XM_001273390.1"/>
</dbReference>
<dbReference type="GeneID" id="4705554"/>
<protein>
    <submittedName>
        <fullName evidence="1">Uncharacterized protein</fullName>
    </submittedName>
</protein>
<sequence length="59" mass="6694">MDMIQRQERTKMLDYCLLVGCSALTVSKEKDPSGNITPLRNESVTVAAWAKHPTLEETW</sequence>
<gene>
    <name evidence="1" type="ORF">ACLA_007240</name>
</gene>
<dbReference type="KEGG" id="act:ACLA_007240"/>
<proteinExistence type="predicted"/>
<name>A1CDN8_ASPCL</name>
<dbReference type="AlphaFoldDB" id="A1CDN8"/>
<keyword evidence="2" id="KW-1185">Reference proteome</keyword>
<accession>A1CDN8</accession>
<organism evidence="1 2">
    <name type="scientific">Aspergillus clavatus (strain ATCC 1007 / CBS 513.65 / DSM 816 / NCTC 3887 / NRRL 1 / QM 1276 / 107)</name>
    <dbReference type="NCBI Taxonomy" id="344612"/>
    <lineage>
        <taxon>Eukaryota</taxon>
        <taxon>Fungi</taxon>
        <taxon>Dikarya</taxon>
        <taxon>Ascomycota</taxon>
        <taxon>Pezizomycotina</taxon>
        <taxon>Eurotiomycetes</taxon>
        <taxon>Eurotiomycetidae</taxon>
        <taxon>Eurotiales</taxon>
        <taxon>Aspergillaceae</taxon>
        <taxon>Aspergillus</taxon>
        <taxon>Aspergillus subgen. Fumigati</taxon>
    </lineage>
</organism>
<dbReference type="HOGENOM" id="CLU_2960293_0_0_1"/>